<dbReference type="EMBL" id="CP011393">
    <property type="protein sequence ID" value="ANE41240.1"/>
    <property type="molecule type" value="Genomic_DNA"/>
</dbReference>
<organism evidence="9 11">
    <name type="scientific">Fervidobacterium pennivorans</name>
    <dbReference type="NCBI Taxonomy" id="93466"/>
    <lineage>
        <taxon>Bacteria</taxon>
        <taxon>Thermotogati</taxon>
        <taxon>Thermotogota</taxon>
        <taxon>Thermotogae</taxon>
        <taxon>Thermotogales</taxon>
        <taxon>Fervidobacteriaceae</taxon>
        <taxon>Fervidobacterium</taxon>
    </lineage>
</organism>
<dbReference type="EMBL" id="DTBH01000192">
    <property type="protein sequence ID" value="HGQ78079.1"/>
    <property type="molecule type" value="Genomic_DNA"/>
</dbReference>
<evidence type="ECO:0000256" key="1">
    <source>
        <dbReference type="ARBA" id="ARBA00004651"/>
    </source>
</evidence>
<proteinExistence type="inferred from homology"/>
<dbReference type="KEGG" id="fng:JM64_04040"/>
<gene>
    <name evidence="10" type="ORF">ENU12_09340</name>
    <name evidence="9" type="ORF">JM64_04040</name>
</gene>
<evidence type="ECO:0000259" key="8">
    <source>
        <dbReference type="PROSITE" id="PS50928"/>
    </source>
</evidence>
<name>A0A172T2P1_FERPE</name>
<dbReference type="GO" id="GO:0005886">
    <property type="term" value="C:plasma membrane"/>
    <property type="evidence" value="ECO:0007669"/>
    <property type="project" value="UniProtKB-SubCell"/>
</dbReference>
<accession>A0A172T2P1</accession>
<evidence type="ECO:0000256" key="2">
    <source>
        <dbReference type="ARBA" id="ARBA00022448"/>
    </source>
</evidence>
<keyword evidence="2 7" id="KW-0813">Transport</keyword>
<dbReference type="InterPro" id="IPR035906">
    <property type="entry name" value="MetI-like_sf"/>
</dbReference>
<protein>
    <submittedName>
        <fullName evidence="10">Carbohydrate ABC transporter permease</fullName>
    </submittedName>
    <submittedName>
        <fullName evidence="9">Sugar ABC transporter permease</fullName>
    </submittedName>
</protein>
<evidence type="ECO:0000313" key="10">
    <source>
        <dbReference type="EMBL" id="HGQ78079.1"/>
    </source>
</evidence>
<dbReference type="Pfam" id="PF00528">
    <property type="entry name" value="BPD_transp_1"/>
    <property type="match status" value="1"/>
</dbReference>
<sequence>MSTKTKKLIFKVTLTLAVVFVLIWCIFPFYWAVVSSLKPNIELFDPNPTLIPKNPTFSNYVKVFAERPFHVNIWNSIVVSGITTLTTLIFGSFAGYAIARLQMKGKAFVMALILSVSMFPQISILGSLFVILRKLGMINTYQGLILPYVAITLPLTTWILQNFFRDLPKEIEEAAAIDGCSRLRTLFQIVFPMSAPGLVATGLLTFITAWNEFLFAFTFMQKPEYYTVPVAIAMFAGRTQYEQPWGQLMAAAVIVTAPLVVLVLLFQNRIISGLSAGAVKG</sequence>
<dbReference type="PANTHER" id="PTHR32243">
    <property type="entry name" value="MALTOSE TRANSPORT SYSTEM PERMEASE-RELATED"/>
    <property type="match status" value="1"/>
</dbReference>
<dbReference type="PROSITE" id="PS50928">
    <property type="entry name" value="ABC_TM1"/>
    <property type="match status" value="1"/>
</dbReference>
<feature type="transmembrane region" description="Helical" evidence="7">
    <location>
        <begin position="245"/>
        <end position="266"/>
    </location>
</feature>
<dbReference type="PANTHER" id="PTHR32243:SF18">
    <property type="entry name" value="INNER MEMBRANE ABC TRANSPORTER PERMEASE PROTEIN YCJP"/>
    <property type="match status" value="1"/>
</dbReference>
<evidence type="ECO:0000313" key="9">
    <source>
        <dbReference type="EMBL" id="ANE41240.1"/>
    </source>
</evidence>
<keyword evidence="6 7" id="KW-0472">Membrane</keyword>
<evidence type="ECO:0000256" key="7">
    <source>
        <dbReference type="RuleBase" id="RU363032"/>
    </source>
</evidence>
<keyword evidence="5 7" id="KW-1133">Transmembrane helix</keyword>
<dbReference type="Proteomes" id="UP000077096">
    <property type="component" value="Chromosome"/>
</dbReference>
<dbReference type="AlphaFoldDB" id="A0A172T2P1"/>
<feature type="transmembrane region" description="Helical" evidence="7">
    <location>
        <begin position="12"/>
        <end position="33"/>
    </location>
</feature>
<keyword evidence="4 7" id="KW-0812">Transmembrane</keyword>
<evidence type="ECO:0000313" key="11">
    <source>
        <dbReference type="Proteomes" id="UP000077096"/>
    </source>
</evidence>
<evidence type="ECO:0000256" key="5">
    <source>
        <dbReference type="ARBA" id="ARBA00022989"/>
    </source>
</evidence>
<keyword evidence="3" id="KW-1003">Cell membrane</keyword>
<dbReference type="GO" id="GO:0055085">
    <property type="term" value="P:transmembrane transport"/>
    <property type="evidence" value="ECO:0007669"/>
    <property type="project" value="InterPro"/>
</dbReference>
<feature type="domain" description="ABC transmembrane type-1" evidence="8">
    <location>
        <begin position="73"/>
        <end position="266"/>
    </location>
</feature>
<feature type="transmembrane region" description="Helical" evidence="7">
    <location>
        <begin position="144"/>
        <end position="164"/>
    </location>
</feature>
<dbReference type="InterPro" id="IPR050901">
    <property type="entry name" value="BP-dep_ABC_trans_perm"/>
</dbReference>
<evidence type="ECO:0000256" key="4">
    <source>
        <dbReference type="ARBA" id="ARBA00022692"/>
    </source>
</evidence>
<evidence type="ECO:0000256" key="6">
    <source>
        <dbReference type="ARBA" id="ARBA00023136"/>
    </source>
</evidence>
<feature type="transmembrane region" description="Helical" evidence="7">
    <location>
        <begin position="73"/>
        <end position="96"/>
    </location>
</feature>
<dbReference type="InterPro" id="IPR000515">
    <property type="entry name" value="MetI-like"/>
</dbReference>
<evidence type="ECO:0000256" key="3">
    <source>
        <dbReference type="ARBA" id="ARBA00022475"/>
    </source>
</evidence>
<feature type="transmembrane region" description="Helical" evidence="7">
    <location>
        <begin position="185"/>
        <end position="210"/>
    </location>
</feature>
<dbReference type="SUPFAM" id="SSF161098">
    <property type="entry name" value="MetI-like"/>
    <property type="match status" value="1"/>
</dbReference>
<dbReference type="OrthoDB" id="9810086at2"/>
<comment type="similarity">
    <text evidence="7">Belongs to the binding-protein-dependent transport system permease family.</text>
</comment>
<dbReference type="CDD" id="cd06261">
    <property type="entry name" value="TM_PBP2"/>
    <property type="match status" value="1"/>
</dbReference>
<reference evidence="10" key="2">
    <citation type="journal article" date="2020" name="mSystems">
        <title>Genome- and Community-Level Interaction Insights into Carbon Utilization and Element Cycling Functions of Hydrothermarchaeota in Hydrothermal Sediment.</title>
        <authorList>
            <person name="Zhou Z."/>
            <person name="Liu Y."/>
            <person name="Xu W."/>
            <person name="Pan J."/>
            <person name="Luo Z.H."/>
            <person name="Li M."/>
        </authorList>
    </citation>
    <scope>NUCLEOTIDE SEQUENCE [LARGE SCALE GENOMIC DNA]</scope>
    <source>
        <strain evidence="10">SpSt-640</strain>
    </source>
</reference>
<reference evidence="9 11" key="1">
    <citation type="submission" date="2014-08" db="EMBL/GenBank/DDBJ databases">
        <title>Fervidobacterium pennivorans DYC genome.</title>
        <authorList>
            <person name="Wushke S."/>
        </authorList>
    </citation>
    <scope>NUCLEOTIDE SEQUENCE [LARGE SCALE GENOMIC DNA]</scope>
    <source>
        <strain evidence="9 11">DYC</strain>
    </source>
</reference>
<feature type="transmembrane region" description="Helical" evidence="7">
    <location>
        <begin position="108"/>
        <end position="132"/>
    </location>
</feature>
<dbReference type="PATRIC" id="fig|93466.3.peg.869"/>
<comment type="subcellular location">
    <subcellularLocation>
        <location evidence="1 7">Cell membrane</location>
        <topology evidence="1 7">Multi-pass membrane protein</topology>
    </subcellularLocation>
</comment>
<dbReference type="Gene3D" id="1.10.3720.10">
    <property type="entry name" value="MetI-like"/>
    <property type="match status" value="1"/>
</dbReference>